<gene>
    <name evidence="2" type="ORF">V6N11_023545</name>
</gene>
<organism evidence="2 3">
    <name type="scientific">Hibiscus sabdariffa</name>
    <name type="common">roselle</name>
    <dbReference type="NCBI Taxonomy" id="183260"/>
    <lineage>
        <taxon>Eukaryota</taxon>
        <taxon>Viridiplantae</taxon>
        <taxon>Streptophyta</taxon>
        <taxon>Embryophyta</taxon>
        <taxon>Tracheophyta</taxon>
        <taxon>Spermatophyta</taxon>
        <taxon>Magnoliopsida</taxon>
        <taxon>eudicotyledons</taxon>
        <taxon>Gunneridae</taxon>
        <taxon>Pentapetalae</taxon>
        <taxon>rosids</taxon>
        <taxon>malvids</taxon>
        <taxon>Malvales</taxon>
        <taxon>Malvaceae</taxon>
        <taxon>Malvoideae</taxon>
        <taxon>Hibiscus</taxon>
    </lineage>
</organism>
<proteinExistence type="predicted"/>
<protein>
    <submittedName>
        <fullName evidence="2">Uncharacterized protein</fullName>
    </submittedName>
</protein>
<evidence type="ECO:0000256" key="1">
    <source>
        <dbReference type="SAM" id="MobiDB-lite"/>
    </source>
</evidence>
<sequence>MYPTQLTSSLMRLLKPGGSNSGSGPQQWAQSLLLVLPCKKILQKTEIESPKNPGRNFGRKASTSNSVVEIEIDYGVRLPQGNTE</sequence>
<comment type="caution">
    <text evidence="2">The sequence shown here is derived from an EMBL/GenBank/DDBJ whole genome shotgun (WGS) entry which is preliminary data.</text>
</comment>
<keyword evidence="3" id="KW-1185">Reference proteome</keyword>
<feature type="region of interest" description="Disordered" evidence="1">
    <location>
        <begin position="1"/>
        <end position="26"/>
    </location>
</feature>
<dbReference type="EMBL" id="JBBPBN010000005">
    <property type="protein sequence ID" value="KAK9038689.1"/>
    <property type="molecule type" value="Genomic_DNA"/>
</dbReference>
<accession>A0ABR2TN43</accession>
<dbReference type="Proteomes" id="UP001396334">
    <property type="component" value="Unassembled WGS sequence"/>
</dbReference>
<reference evidence="2 3" key="1">
    <citation type="journal article" date="2024" name="G3 (Bethesda)">
        <title>Genome assembly of Hibiscus sabdariffa L. provides insights into metabolisms of medicinal natural products.</title>
        <authorList>
            <person name="Kim T."/>
        </authorList>
    </citation>
    <scope>NUCLEOTIDE SEQUENCE [LARGE SCALE GENOMIC DNA]</scope>
    <source>
        <strain evidence="2">TK-2024</strain>
        <tissue evidence="2">Old leaves</tissue>
    </source>
</reference>
<feature type="compositionally biased region" description="Polar residues" evidence="1">
    <location>
        <begin position="1"/>
        <end position="10"/>
    </location>
</feature>
<evidence type="ECO:0000313" key="3">
    <source>
        <dbReference type="Proteomes" id="UP001396334"/>
    </source>
</evidence>
<name>A0ABR2TN43_9ROSI</name>
<evidence type="ECO:0000313" key="2">
    <source>
        <dbReference type="EMBL" id="KAK9038689.1"/>
    </source>
</evidence>